<gene>
    <name evidence="6" type="ORF">FOKN1_2128</name>
</gene>
<organism evidence="6 7">
    <name type="scientific">Thiohalobacter thiocyanaticus</name>
    <dbReference type="NCBI Taxonomy" id="585455"/>
    <lineage>
        <taxon>Bacteria</taxon>
        <taxon>Pseudomonadati</taxon>
        <taxon>Pseudomonadota</taxon>
        <taxon>Gammaproteobacteria</taxon>
        <taxon>Thiohalobacterales</taxon>
        <taxon>Thiohalobacteraceae</taxon>
        <taxon>Thiohalobacter</taxon>
    </lineage>
</organism>
<evidence type="ECO:0000313" key="7">
    <source>
        <dbReference type="Proteomes" id="UP000218765"/>
    </source>
</evidence>
<comment type="caution">
    <text evidence="4">Lacks conserved residue(s) required for the propagation of feature annotation.</text>
</comment>
<feature type="active site" description="Proton acceptor" evidence="4">
    <location>
        <position position="156"/>
    </location>
</feature>
<evidence type="ECO:0000256" key="2">
    <source>
        <dbReference type="ARBA" id="ARBA00022963"/>
    </source>
</evidence>
<keyword evidence="7" id="KW-1185">Reference proteome</keyword>
<keyword evidence="3 4" id="KW-0443">Lipid metabolism</keyword>
<keyword evidence="1 4" id="KW-0378">Hydrolase</keyword>
<dbReference type="GO" id="GO:0016787">
    <property type="term" value="F:hydrolase activity"/>
    <property type="evidence" value="ECO:0007669"/>
    <property type="project" value="UniProtKB-UniRule"/>
</dbReference>
<dbReference type="GO" id="GO:0016042">
    <property type="term" value="P:lipid catabolic process"/>
    <property type="evidence" value="ECO:0007669"/>
    <property type="project" value="UniProtKB-UniRule"/>
</dbReference>
<dbReference type="SUPFAM" id="SSF52151">
    <property type="entry name" value="FabD/lysophospholipase-like"/>
    <property type="match status" value="1"/>
</dbReference>
<evidence type="ECO:0000256" key="1">
    <source>
        <dbReference type="ARBA" id="ARBA00022801"/>
    </source>
</evidence>
<dbReference type="NCBIfam" id="NF007623">
    <property type="entry name" value="PRK10279.1"/>
    <property type="match status" value="1"/>
</dbReference>
<evidence type="ECO:0000256" key="3">
    <source>
        <dbReference type="ARBA" id="ARBA00023098"/>
    </source>
</evidence>
<dbReference type="PANTHER" id="PTHR14226">
    <property type="entry name" value="NEUROPATHY TARGET ESTERASE/SWISS CHEESE D.MELANOGASTER"/>
    <property type="match status" value="1"/>
</dbReference>
<dbReference type="EMBL" id="AP018052">
    <property type="protein sequence ID" value="BAZ94508.1"/>
    <property type="molecule type" value="Genomic_DNA"/>
</dbReference>
<evidence type="ECO:0000259" key="5">
    <source>
        <dbReference type="PROSITE" id="PS51635"/>
    </source>
</evidence>
<dbReference type="InterPro" id="IPR002641">
    <property type="entry name" value="PNPLA_dom"/>
</dbReference>
<feature type="short sequence motif" description="GXSXG" evidence="4">
    <location>
        <begin position="41"/>
        <end position="45"/>
    </location>
</feature>
<dbReference type="InterPro" id="IPR016035">
    <property type="entry name" value="Acyl_Trfase/lysoPLipase"/>
</dbReference>
<accession>A0A1Z4VT53</accession>
<sequence>MSRRRPRIGLALGGGAARGWAHIGVIQYLKDEGIDVDVICGTSIGSIVGGAEAAGQLDTLREWLEQLEWQDIIRYLDVTFTGGLLQGTKLMDFFRERLQDAEIDKLDRPFAAVATELSNGQEVWLQSGSLMDAMRASIALPGLFTPVERDGRWLVDGGLVNPVPVSLCRALGAERIIAVDLNSDILGRRTGKPPRSLPAEEDESAQKAWGKMLRKGDWQGMFQTLFHAPMEQWKSYFQREASAPPSLVDVLAQSVYIMQVRITRARMAGDPPDVLLTPRLSQIRLLEFHRATEAIEEGYKVARRAGDQIKRLLE</sequence>
<dbReference type="PROSITE" id="PS51635">
    <property type="entry name" value="PNPLA"/>
    <property type="match status" value="1"/>
</dbReference>
<proteinExistence type="predicted"/>
<dbReference type="Proteomes" id="UP000218765">
    <property type="component" value="Chromosome"/>
</dbReference>
<dbReference type="KEGG" id="ttc:FOKN1_2128"/>
<feature type="active site" description="Nucleophile" evidence="4">
    <location>
        <position position="43"/>
    </location>
</feature>
<protein>
    <submittedName>
        <fullName evidence="6">Esterase</fullName>
    </submittedName>
</protein>
<dbReference type="RefSeq" id="WP_096366590.1">
    <property type="nucleotide sequence ID" value="NZ_AP018052.1"/>
</dbReference>
<evidence type="ECO:0000313" key="6">
    <source>
        <dbReference type="EMBL" id="BAZ94508.1"/>
    </source>
</evidence>
<feature type="short sequence motif" description="DGA/G" evidence="4">
    <location>
        <begin position="156"/>
        <end position="158"/>
    </location>
</feature>
<dbReference type="AlphaFoldDB" id="A0A1Z4VT53"/>
<feature type="domain" description="PNPLA" evidence="5">
    <location>
        <begin position="10"/>
        <end position="169"/>
    </location>
</feature>
<dbReference type="OrthoDB" id="5290098at2"/>
<keyword evidence="2 4" id="KW-0442">Lipid degradation</keyword>
<evidence type="ECO:0000256" key="4">
    <source>
        <dbReference type="PROSITE-ProRule" id="PRU01161"/>
    </source>
</evidence>
<reference evidence="6 7" key="1">
    <citation type="submission" date="2017-05" db="EMBL/GenBank/DDBJ databases">
        <title>Thiocyanate degradation by Thiohalobacter thiocyanaticus FOKN1.</title>
        <authorList>
            <person name="Oshiki M."/>
            <person name="Fukushima T."/>
            <person name="Kawano S."/>
            <person name="Nakagawa J."/>
        </authorList>
    </citation>
    <scope>NUCLEOTIDE SEQUENCE [LARGE SCALE GENOMIC DNA]</scope>
    <source>
        <strain evidence="6 7">FOKN1</strain>
    </source>
</reference>
<dbReference type="PANTHER" id="PTHR14226:SF76">
    <property type="entry name" value="NTE FAMILY PROTEIN RSSA"/>
    <property type="match status" value="1"/>
</dbReference>
<name>A0A1Z4VT53_9GAMM</name>
<dbReference type="InterPro" id="IPR050301">
    <property type="entry name" value="NTE"/>
</dbReference>
<dbReference type="Gene3D" id="3.40.1090.10">
    <property type="entry name" value="Cytosolic phospholipase A2 catalytic domain"/>
    <property type="match status" value="1"/>
</dbReference>
<dbReference type="Pfam" id="PF01734">
    <property type="entry name" value="Patatin"/>
    <property type="match status" value="1"/>
</dbReference>